<feature type="chain" id="PRO_5042109584" evidence="2">
    <location>
        <begin position="29"/>
        <end position="236"/>
    </location>
</feature>
<gene>
    <name evidence="3" type="ORF">B0H66DRAFT_533990</name>
</gene>
<evidence type="ECO:0000256" key="1">
    <source>
        <dbReference type="SAM" id="MobiDB-lite"/>
    </source>
</evidence>
<reference evidence="3" key="2">
    <citation type="submission" date="2023-06" db="EMBL/GenBank/DDBJ databases">
        <authorList>
            <consortium name="Lawrence Berkeley National Laboratory"/>
            <person name="Haridas S."/>
            <person name="Hensen N."/>
            <person name="Bonometti L."/>
            <person name="Westerberg I."/>
            <person name="Brannstrom I.O."/>
            <person name="Guillou S."/>
            <person name="Cros-Aarteil S."/>
            <person name="Calhoun S."/>
            <person name="Kuo A."/>
            <person name="Mondo S."/>
            <person name="Pangilinan J."/>
            <person name="Riley R."/>
            <person name="Labutti K."/>
            <person name="Andreopoulos B."/>
            <person name="Lipzen A."/>
            <person name="Chen C."/>
            <person name="Yanf M."/>
            <person name="Daum C."/>
            <person name="Ng V."/>
            <person name="Clum A."/>
            <person name="Steindorff A."/>
            <person name="Ohm R."/>
            <person name="Martin F."/>
            <person name="Silar P."/>
            <person name="Natvig D."/>
            <person name="Lalanne C."/>
            <person name="Gautier V."/>
            <person name="Ament-Velasquez S.L."/>
            <person name="Kruys A."/>
            <person name="Hutchinson M.I."/>
            <person name="Powell A.J."/>
            <person name="Barry K."/>
            <person name="Miller A.N."/>
            <person name="Grigoriev I.V."/>
            <person name="Debuchy R."/>
            <person name="Gladieux P."/>
            <person name="Thoren M.H."/>
            <person name="Johannesson H."/>
        </authorList>
    </citation>
    <scope>NUCLEOTIDE SEQUENCE</scope>
    <source>
        <strain evidence="3">CBS 118394</strain>
    </source>
</reference>
<dbReference type="Proteomes" id="UP001283341">
    <property type="component" value="Unassembled WGS sequence"/>
</dbReference>
<reference evidence="3" key="1">
    <citation type="journal article" date="2023" name="Mol. Phylogenet. Evol.">
        <title>Genome-scale phylogeny and comparative genomics of the fungal order Sordariales.</title>
        <authorList>
            <person name="Hensen N."/>
            <person name="Bonometti L."/>
            <person name="Westerberg I."/>
            <person name="Brannstrom I.O."/>
            <person name="Guillou S."/>
            <person name="Cros-Aarteil S."/>
            <person name="Calhoun S."/>
            <person name="Haridas S."/>
            <person name="Kuo A."/>
            <person name="Mondo S."/>
            <person name="Pangilinan J."/>
            <person name="Riley R."/>
            <person name="LaButti K."/>
            <person name="Andreopoulos B."/>
            <person name="Lipzen A."/>
            <person name="Chen C."/>
            <person name="Yan M."/>
            <person name="Daum C."/>
            <person name="Ng V."/>
            <person name="Clum A."/>
            <person name="Steindorff A."/>
            <person name="Ohm R.A."/>
            <person name="Martin F."/>
            <person name="Silar P."/>
            <person name="Natvig D.O."/>
            <person name="Lalanne C."/>
            <person name="Gautier V."/>
            <person name="Ament-Velasquez S.L."/>
            <person name="Kruys A."/>
            <person name="Hutchinson M.I."/>
            <person name="Powell A.J."/>
            <person name="Barry K."/>
            <person name="Miller A.N."/>
            <person name="Grigoriev I.V."/>
            <person name="Debuchy R."/>
            <person name="Gladieux P."/>
            <person name="Hiltunen Thoren M."/>
            <person name="Johannesson H."/>
        </authorList>
    </citation>
    <scope>NUCLEOTIDE SEQUENCE</scope>
    <source>
        <strain evidence="3">CBS 118394</strain>
    </source>
</reference>
<keyword evidence="2" id="KW-0732">Signal</keyword>
<dbReference type="AlphaFoldDB" id="A0AAE0HZL3"/>
<accession>A0AAE0HZL3</accession>
<feature type="signal peptide" evidence="2">
    <location>
        <begin position="1"/>
        <end position="28"/>
    </location>
</feature>
<evidence type="ECO:0000313" key="3">
    <source>
        <dbReference type="EMBL" id="KAK3315716.1"/>
    </source>
</evidence>
<organism evidence="3 4">
    <name type="scientific">Apodospora peruviana</name>
    <dbReference type="NCBI Taxonomy" id="516989"/>
    <lineage>
        <taxon>Eukaryota</taxon>
        <taxon>Fungi</taxon>
        <taxon>Dikarya</taxon>
        <taxon>Ascomycota</taxon>
        <taxon>Pezizomycotina</taxon>
        <taxon>Sordariomycetes</taxon>
        <taxon>Sordariomycetidae</taxon>
        <taxon>Sordariales</taxon>
        <taxon>Lasiosphaeriaceae</taxon>
        <taxon>Apodospora</taxon>
    </lineage>
</organism>
<dbReference type="EMBL" id="JAUEDM010000005">
    <property type="protein sequence ID" value="KAK3315716.1"/>
    <property type="molecule type" value="Genomic_DNA"/>
</dbReference>
<comment type="caution">
    <text evidence="3">The sequence shown here is derived from an EMBL/GenBank/DDBJ whole genome shotgun (WGS) entry which is preliminary data.</text>
</comment>
<sequence>MLYLQLPINRSFLLLSFLLMTLSHLSKASPTSSSPLSSCPAPFSRPDSTASNSSISSSNQTTTASPLLWTVSAWETDYTLPDGGSIIFRLSNPMTGYNALCYRRGLYPEGYCVNAITPDSEGSAATEEDMTATLFQYYDKVGLLELYQEWDCLDLSSNMTNRVQADGQVIVVAGEQCKPGDEMKNGNICGAQGGGGKVYASLMRTQTEMYGQKDILLETDIEHRDCCHHKGEFPTC</sequence>
<protein>
    <submittedName>
        <fullName evidence="3">Uncharacterized protein</fullName>
    </submittedName>
</protein>
<evidence type="ECO:0000313" key="4">
    <source>
        <dbReference type="Proteomes" id="UP001283341"/>
    </source>
</evidence>
<evidence type="ECO:0000256" key="2">
    <source>
        <dbReference type="SAM" id="SignalP"/>
    </source>
</evidence>
<proteinExistence type="predicted"/>
<name>A0AAE0HZL3_9PEZI</name>
<keyword evidence="4" id="KW-1185">Reference proteome</keyword>
<feature type="region of interest" description="Disordered" evidence="1">
    <location>
        <begin position="28"/>
        <end position="60"/>
    </location>
</feature>